<reference evidence="2 3" key="1">
    <citation type="submission" date="2015-07" db="EMBL/GenBank/DDBJ databases">
        <authorList>
            <person name="Noorani M."/>
        </authorList>
    </citation>
    <scope>NUCLEOTIDE SEQUENCE [LARGE SCALE GENOMIC DNA]</scope>
    <source>
        <strain evidence="2">BBA 69670</strain>
    </source>
</reference>
<name>A0A0K6FV02_9AGAM</name>
<organism evidence="2 3">
    <name type="scientific">Rhizoctonia solani</name>
    <dbReference type="NCBI Taxonomy" id="456999"/>
    <lineage>
        <taxon>Eukaryota</taxon>
        <taxon>Fungi</taxon>
        <taxon>Dikarya</taxon>
        <taxon>Basidiomycota</taxon>
        <taxon>Agaricomycotina</taxon>
        <taxon>Agaricomycetes</taxon>
        <taxon>Cantharellales</taxon>
        <taxon>Ceratobasidiaceae</taxon>
        <taxon>Rhizoctonia</taxon>
    </lineage>
</organism>
<dbReference type="EMBL" id="CYGV01001013">
    <property type="protein sequence ID" value="CUA69924.1"/>
    <property type="molecule type" value="Genomic_DNA"/>
</dbReference>
<dbReference type="AlphaFoldDB" id="A0A0K6FV02"/>
<keyword evidence="3" id="KW-1185">Reference proteome</keyword>
<accession>A0A0K6FV02</accession>
<protein>
    <recommendedName>
        <fullName evidence="4">Transmembrane protein</fullName>
    </recommendedName>
</protein>
<keyword evidence="1" id="KW-0732">Signal</keyword>
<feature type="chain" id="PRO_5005502396" description="Transmembrane protein" evidence="1">
    <location>
        <begin position="24"/>
        <end position="133"/>
    </location>
</feature>
<evidence type="ECO:0008006" key="4">
    <source>
        <dbReference type="Google" id="ProtNLM"/>
    </source>
</evidence>
<gene>
    <name evidence="2" type="ORF">RSOLAG22IIIB_08768</name>
</gene>
<dbReference type="Proteomes" id="UP000044841">
    <property type="component" value="Unassembled WGS sequence"/>
</dbReference>
<feature type="signal peptide" evidence="1">
    <location>
        <begin position="1"/>
        <end position="23"/>
    </location>
</feature>
<evidence type="ECO:0000256" key="1">
    <source>
        <dbReference type="SAM" id="SignalP"/>
    </source>
</evidence>
<proteinExistence type="predicted"/>
<evidence type="ECO:0000313" key="3">
    <source>
        <dbReference type="Proteomes" id="UP000044841"/>
    </source>
</evidence>
<evidence type="ECO:0000313" key="2">
    <source>
        <dbReference type="EMBL" id="CUA69924.1"/>
    </source>
</evidence>
<sequence>MRTATFISYICFFFFALLSVAYAMPEPVQVGSIVARDADAVPAGDGLGGLIARGDDDHHNDYCWKKDGWNKCGKWDYCCQKYQTCCGGKKCCDKGYKCVRKDWKDDDDDDHHKRGDNNHHHYEWVCKKDEHHW</sequence>